<keyword evidence="10" id="KW-1185">Reference proteome</keyword>
<dbReference type="VEuPathDB" id="VectorBase:AMIN007249"/>
<evidence type="ECO:0000256" key="7">
    <source>
        <dbReference type="SAM" id="MobiDB-lite"/>
    </source>
</evidence>
<dbReference type="EnsemblMetazoa" id="AMIN007249-RA">
    <property type="protein sequence ID" value="AMIN007249-PA"/>
    <property type="gene ID" value="AMIN007249"/>
</dbReference>
<keyword evidence="5" id="KW-0804">Transcription</keyword>
<evidence type="ECO:0000259" key="8">
    <source>
        <dbReference type="Pfam" id="PF13873"/>
    </source>
</evidence>
<accession>A0A182WA71</accession>
<proteinExistence type="predicted"/>
<evidence type="ECO:0000256" key="1">
    <source>
        <dbReference type="ARBA" id="ARBA00011764"/>
    </source>
</evidence>
<dbReference type="Proteomes" id="UP000075920">
    <property type="component" value="Unassembled WGS sequence"/>
</dbReference>
<feature type="domain" description="Myb/SANT-like DNA-binding" evidence="8">
    <location>
        <begin position="17"/>
        <end position="55"/>
    </location>
</feature>
<evidence type="ECO:0000256" key="4">
    <source>
        <dbReference type="ARBA" id="ARBA00023125"/>
    </source>
</evidence>
<keyword evidence="4" id="KW-0238">DNA-binding</keyword>
<evidence type="ECO:0000256" key="6">
    <source>
        <dbReference type="ARBA" id="ARBA00025466"/>
    </source>
</evidence>
<organism evidence="9 10">
    <name type="scientific">Anopheles minimus</name>
    <dbReference type="NCBI Taxonomy" id="112268"/>
    <lineage>
        <taxon>Eukaryota</taxon>
        <taxon>Metazoa</taxon>
        <taxon>Ecdysozoa</taxon>
        <taxon>Arthropoda</taxon>
        <taxon>Hexapoda</taxon>
        <taxon>Insecta</taxon>
        <taxon>Pterygota</taxon>
        <taxon>Neoptera</taxon>
        <taxon>Endopterygota</taxon>
        <taxon>Diptera</taxon>
        <taxon>Nematocera</taxon>
        <taxon>Culicoidea</taxon>
        <taxon>Culicidae</taxon>
        <taxon>Anophelinae</taxon>
        <taxon>Anopheles</taxon>
    </lineage>
</organism>
<evidence type="ECO:0000256" key="2">
    <source>
        <dbReference type="ARBA" id="ARBA00016807"/>
    </source>
</evidence>
<evidence type="ECO:0000256" key="3">
    <source>
        <dbReference type="ARBA" id="ARBA00023015"/>
    </source>
</evidence>
<evidence type="ECO:0000256" key="5">
    <source>
        <dbReference type="ARBA" id="ARBA00023163"/>
    </source>
</evidence>
<comment type="subunit">
    <text evidence="1">Self-associates forming complexes of several hundred monomers.</text>
</comment>
<comment type="function">
    <text evidence="6">Involved in transvection phenomena (= synapsis-dependent gene expression), where the synaptic pairing of chromosomes carrying genes with which zeste interacts influences the expression of these genes. Zeste binds to DNA and stimulates transcription from a nearby promoter.</text>
</comment>
<reference evidence="10" key="1">
    <citation type="submission" date="2013-03" db="EMBL/GenBank/DDBJ databases">
        <title>The Genome Sequence of Anopheles minimus MINIMUS1.</title>
        <authorList>
            <consortium name="The Broad Institute Genomics Platform"/>
            <person name="Neafsey D.E."/>
            <person name="Walton C."/>
            <person name="Walker B."/>
            <person name="Young S.K."/>
            <person name="Zeng Q."/>
            <person name="Gargeya S."/>
            <person name="Fitzgerald M."/>
            <person name="Haas B."/>
            <person name="Abouelleil A."/>
            <person name="Allen A.W."/>
            <person name="Alvarado L."/>
            <person name="Arachchi H.M."/>
            <person name="Berlin A.M."/>
            <person name="Chapman S.B."/>
            <person name="Gainer-Dewar J."/>
            <person name="Goldberg J."/>
            <person name="Griggs A."/>
            <person name="Gujja S."/>
            <person name="Hansen M."/>
            <person name="Howarth C."/>
            <person name="Imamovic A."/>
            <person name="Ireland A."/>
            <person name="Larimer J."/>
            <person name="McCowan C."/>
            <person name="Murphy C."/>
            <person name="Pearson M."/>
            <person name="Poon T.W."/>
            <person name="Priest M."/>
            <person name="Roberts A."/>
            <person name="Saif S."/>
            <person name="Shea T."/>
            <person name="Sisk P."/>
            <person name="Sykes S."/>
            <person name="Wortman J."/>
            <person name="Nusbaum C."/>
            <person name="Birren B."/>
        </authorList>
    </citation>
    <scope>NUCLEOTIDE SEQUENCE [LARGE SCALE GENOMIC DNA]</scope>
    <source>
        <strain evidence="10">MINIMUS1</strain>
    </source>
</reference>
<evidence type="ECO:0000313" key="10">
    <source>
        <dbReference type="Proteomes" id="UP000075920"/>
    </source>
</evidence>
<feature type="region of interest" description="Disordered" evidence="7">
    <location>
        <begin position="110"/>
        <end position="167"/>
    </location>
</feature>
<evidence type="ECO:0000313" key="9">
    <source>
        <dbReference type="EnsemblMetazoa" id="AMIN007249-PA"/>
    </source>
</evidence>
<keyword evidence="3" id="KW-0805">Transcription regulation</keyword>
<dbReference type="AlphaFoldDB" id="A0A182WA71"/>
<name>A0A182WA71_9DIPT</name>
<dbReference type="InterPro" id="IPR028002">
    <property type="entry name" value="Myb_DNA-bind_5"/>
</dbReference>
<protein>
    <recommendedName>
        <fullName evidence="2">Regulatory protein zeste</fullName>
    </recommendedName>
</protein>
<reference evidence="9" key="2">
    <citation type="submission" date="2020-05" db="UniProtKB">
        <authorList>
            <consortium name="EnsemblMetazoa"/>
        </authorList>
    </citation>
    <scope>IDENTIFICATION</scope>
    <source>
        <strain evidence="9">MINIMUS1</strain>
    </source>
</reference>
<dbReference type="GO" id="GO:0003677">
    <property type="term" value="F:DNA binding"/>
    <property type="evidence" value="ECO:0007669"/>
    <property type="project" value="UniProtKB-KW"/>
</dbReference>
<dbReference type="Pfam" id="PF13873">
    <property type="entry name" value="Myb_DNA-bind_5"/>
    <property type="match status" value="1"/>
</dbReference>
<sequence>MERNPEQAKGAGSNPTSFWKHVAMELNAMGPAVKEAAAWKRTWIEKKSMVKKKLSHNRMEMKKTGGGKPNINKLNELEDRIAAITDMRAITARIEGSICVGLGKCNEDHRNDMDQSGSSHHTDAVYLPAPSHSTEPMDQPEPSYKTEPMDQPGPSHQGKRAKTAQAELSEFKKKILAQGEETNTYLREMSASI</sequence>